<gene>
    <name evidence="3" type="ORF">JWH11_07840</name>
</gene>
<dbReference type="InterPro" id="IPR007963">
    <property type="entry name" value="Peptidase_M61_catalytic"/>
</dbReference>
<comment type="caution">
    <text evidence="3">The sequence shown here is derived from an EMBL/GenBank/DDBJ whole genome shotgun (WGS) entry which is preliminary data.</text>
</comment>
<organism evidence="3 4">
    <name type="scientific">Xanthomonas melonis</name>
    <dbReference type="NCBI Taxonomy" id="56456"/>
    <lineage>
        <taxon>Bacteria</taxon>
        <taxon>Pseudomonadati</taxon>
        <taxon>Pseudomonadota</taxon>
        <taxon>Gammaproteobacteria</taxon>
        <taxon>Lysobacterales</taxon>
        <taxon>Lysobacteraceae</taxon>
        <taxon>Xanthomonas</taxon>
    </lineage>
</organism>
<dbReference type="RefSeq" id="WP_230434692.1">
    <property type="nucleotide sequence ID" value="NZ_JAFFQI010000187.1"/>
</dbReference>
<feature type="chain" id="PRO_5045247443" evidence="1">
    <location>
        <begin position="33"/>
        <end position="643"/>
    </location>
</feature>
<evidence type="ECO:0000259" key="2">
    <source>
        <dbReference type="PROSITE" id="PS50106"/>
    </source>
</evidence>
<dbReference type="Gene3D" id="1.10.390.10">
    <property type="entry name" value="Neutral Protease Domain 2"/>
    <property type="match status" value="1"/>
</dbReference>
<dbReference type="Pfam" id="PF17899">
    <property type="entry name" value="Peptidase_M61_N"/>
    <property type="match status" value="1"/>
</dbReference>
<evidence type="ECO:0000313" key="4">
    <source>
        <dbReference type="Proteomes" id="UP001430396"/>
    </source>
</evidence>
<dbReference type="PROSITE" id="PS50106">
    <property type="entry name" value="PDZ"/>
    <property type="match status" value="1"/>
</dbReference>
<proteinExistence type="predicted"/>
<evidence type="ECO:0000313" key="3">
    <source>
        <dbReference type="EMBL" id="MCD0266357.1"/>
    </source>
</evidence>
<keyword evidence="4" id="KW-1185">Reference proteome</keyword>
<dbReference type="InterPro" id="IPR024191">
    <property type="entry name" value="Peptidase_M61"/>
</dbReference>
<dbReference type="Gene3D" id="2.30.42.10">
    <property type="match status" value="1"/>
</dbReference>
<reference evidence="3" key="1">
    <citation type="submission" date="2021-02" db="EMBL/GenBank/DDBJ databases">
        <title>Copper resistance gene diversity in local Xanthomonas species at agrochemical polluted sites in Trinidad, Trinidad and Tobago.</title>
        <authorList>
            <person name="Ramnarine S.D.B.J."/>
            <person name="Ramsubhag A."/>
            <person name="Jayaraman J."/>
        </authorList>
    </citation>
    <scope>NUCLEOTIDE SEQUENCE</scope>
    <source>
        <strain evidence="3">CaNP6A</strain>
    </source>
</reference>
<dbReference type="SUPFAM" id="SSF50156">
    <property type="entry name" value="PDZ domain-like"/>
    <property type="match status" value="1"/>
</dbReference>
<dbReference type="PIRSF" id="PIRSF016493">
    <property type="entry name" value="Glycyl_aminpptds"/>
    <property type="match status" value="1"/>
</dbReference>
<protein>
    <submittedName>
        <fullName evidence="3">M61 family metallopeptidase</fullName>
    </submittedName>
</protein>
<accession>A0ABS8NTF4</accession>
<dbReference type="EMBL" id="JAFFQI010000187">
    <property type="protein sequence ID" value="MCD0266357.1"/>
    <property type="molecule type" value="Genomic_DNA"/>
</dbReference>
<dbReference type="Pfam" id="PF05299">
    <property type="entry name" value="Peptidase_M61"/>
    <property type="match status" value="1"/>
</dbReference>
<dbReference type="SUPFAM" id="SSF55486">
    <property type="entry name" value="Metalloproteases ('zincins'), catalytic domain"/>
    <property type="match status" value="1"/>
</dbReference>
<dbReference type="InterPro" id="IPR027268">
    <property type="entry name" value="Peptidase_M4/M1_CTD_sf"/>
</dbReference>
<dbReference type="InterPro" id="IPR036034">
    <property type="entry name" value="PDZ_sf"/>
</dbReference>
<dbReference type="Gene3D" id="2.60.40.3650">
    <property type="match status" value="1"/>
</dbReference>
<sequence>MRIHSRDITRCCFTCALPLALVLALFAGQGFAQSSTGPSYVAPRPAVAAPVDRPFAGLMRVDVDATDVARRIFRVHQQVPVGASAGGAVTLLYPRWEAASHGPSLTVTDLAGLEISAAGRRLPWRRDAYEPHAFHVQVPAGTQQLEVRFQMVAGGELLTRDIVSVPWQRLLLYPAGWYARNIPVSAGLTLPNGLRPFSALDVERARGTHYDFKTTSLETLLDTPVLAGRHAAQVPLGGAVSLDIVALRPEDLQVPPARVAELRALLAQLRAVFGPPPFARYAILARLSDEGASGGTEHRTSSENGLASSHFREWPDQILSRDLIAHEIVHAWNGFYRTPADLWAPTPNVPVSGSLLWMYEGQTEFWGRVLATRAGQFTPDEVRDRLALEAAEVAMRPGRAWRSLSDDVHYPAFMLRQPVAWRDWQRRRDYYSEGVMLWLAVDAELRARSGGERGIDDFAQRFFAGATPDAPTRTYTFDDICATLNAVAPADWAGFLRGWIDAHDELDTTRGLTQHGWALVYTDTPTAAFRASEEEAGVSDLSHSLGLAVRADGLVRTVVWNGPAFAAGLRPGTRVLTVNGAPFDQDALRDAVRGSTRRPIVLGIAQDAHRADVHIQYAGPLRYPRLERLADRPDTLARLLAPR</sequence>
<dbReference type="InterPro" id="IPR001478">
    <property type="entry name" value="PDZ"/>
</dbReference>
<keyword evidence="1" id="KW-0732">Signal</keyword>
<dbReference type="Proteomes" id="UP001430396">
    <property type="component" value="Unassembled WGS sequence"/>
</dbReference>
<feature type="signal peptide" evidence="1">
    <location>
        <begin position="1"/>
        <end position="32"/>
    </location>
</feature>
<feature type="domain" description="PDZ" evidence="2">
    <location>
        <begin position="528"/>
        <end position="593"/>
    </location>
</feature>
<name>A0ABS8NTF4_9XANT</name>
<dbReference type="InterPro" id="IPR040756">
    <property type="entry name" value="Peptidase_M61_N"/>
</dbReference>
<evidence type="ECO:0000256" key="1">
    <source>
        <dbReference type="SAM" id="SignalP"/>
    </source>
</evidence>